<dbReference type="AlphaFoldDB" id="A0A0F9J8I8"/>
<feature type="non-terminal residue" evidence="1">
    <location>
        <position position="1"/>
    </location>
</feature>
<organism evidence="1">
    <name type="scientific">marine sediment metagenome</name>
    <dbReference type="NCBI Taxonomy" id="412755"/>
    <lineage>
        <taxon>unclassified sequences</taxon>
        <taxon>metagenomes</taxon>
        <taxon>ecological metagenomes</taxon>
    </lineage>
</organism>
<sequence length="63" mass="7494">TPFNFKAFNKWFFDYIFKNFEKYGFDKAKEIVNSLAETEKYSTLNVNLEVIFIANVMEIAKLL</sequence>
<accession>A0A0F9J8I8</accession>
<protein>
    <submittedName>
        <fullName evidence="1">Uncharacterized protein</fullName>
    </submittedName>
</protein>
<reference evidence="1" key="1">
    <citation type="journal article" date="2015" name="Nature">
        <title>Complex archaea that bridge the gap between prokaryotes and eukaryotes.</title>
        <authorList>
            <person name="Spang A."/>
            <person name="Saw J.H."/>
            <person name="Jorgensen S.L."/>
            <person name="Zaremba-Niedzwiedzka K."/>
            <person name="Martijn J."/>
            <person name="Lind A.E."/>
            <person name="van Eijk R."/>
            <person name="Schleper C."/>
            <person name="Guy L."/>
            <person name="Ettema T.J."/>
        </authorList>
    </citation>
    <scope>NUCLEOTIDE SEQUENCE</scope>
</reference>
<evidence type="ECO:0000313" key="1">
    <source>
        <dbReference type="EMBL" id="KKL95427.1"/>
    </source>
</evidence>
<name>A0A0F9J8I8_9ZZZZ</name>
<gene>
    <name evidence="1" type="ORF">LCGC14_1854740</name>
</gene>
<comment type="caution">
    <text evidence="1">The sequence shown here is derived from an EMBL/GenBank/DDBJ whole genome shotgun (WGS) entry which is preliminary data.</text>
</comment>
<dbReference type="EMBL" id="LAZR01018680">
    <property type="protein sequence ID" value="KKL95427.1"/>
    <property type="molecule type" value="Genomic_DNA"/>
</dbReference>
<proteinExistence type="predicted"/>